<dbReference type="EMBL" id="NMTR01000004">
    <property type="protein sequence ID" value="PDX62274.1"/>
    <property type="molecule type" value="Genomic_DNA"/>
</dbReference>
<organism evidence="1 2">
    <name type="scientific">Faecalibacterium langellae</name>
    <dbReference type="NCBI Taxonomy" id="3435293"/>
    <lineage>
        <taxon>Bacteria</taxon>
        <taxon>Bacillati</taxon>
        <taxon>Bacillota</taxon>
        <taxon>Clostridia</taxon>
        <taxon>Eubacteriales</taxon>
        <taxon>Oscillospiraceae</taxon>
        <taxon>Faecalibacterium</taxon>
    </lineage>
</organism>
<keyword evidence="1" id="KW-0121">Carboxypeptidase</keyword>
<protein>
    <submittedName>
        <fullName evidence="1">D-alanyl-D-alanine carboxypeptidase</fullName>
    </submittedName>
</protein>
<keyword evidence="2" id="KW-1185">Reference proteome</keyword>
<evidence type="ECO:0000313" key="1">
    <source>
        <dbReference type="EMBL" id="PDX62274.1"/>
    </source>
</evidence>
<name>A0ACC9D2R1_9FIRM</name>
<proteinExistence type="predicted"/>
<keyword evidence="1" id="KW-0378">Hydrolase</keyword>
<gene>
    <name evidence="1" type="ORF">CGS49_02460</name>
</gene>
<reference evidence="1 2" key="1">
    <citation type="journal article" date="2017" name="Front. Microbiol.">
        <title>New Insights into the Diversity of the Genus Faecalibacterium.</title>
        <authorList>
            <person name="Benevides L."/>
            <person name="Burman S."/>
            <person name="Martin R."/>
            <person name="Robert V."/>
            <person name="Thomas M."/>
            <person name="Miquel S."/>
            <person name="Chain F."/>
            <person name="Sokol H."/>
            <person name="Bermudez-Humaran L.G."/>
            <person name="Morrison M."/>
            <person name="Langella P."/>
            <person name="Azevedo V.A."/>
            <person name="Chatel J.M."/>
            <person name="Soares S."/>
        </authorList>
    </citation>
    <scope>NUCLEOTIDE SEQUENCE [LARGE SCALE GENOMIC DNA]</scope>
    <source>
        <strain evidence="2">CNCM I-4541</strain>
    </source>
</reference>
<accession>A0ACC9D2R1</accession>
<evidence type="ECO:0000313" key="2">
    <source>
        <dbReference type="Proteomes" id="UP000220959"/>
    </source>
</evidence>
<sequence>MEQNDHPASARPKPRLTRAQYMRRKRLRLARNWAILLLVCAAVVALMTKGILWLLPKANALLAGPQSFEAASYDGTAYAFDADDARLVLVNANLPYAEEPAPALAAVTDNSTIQLEAEAAEACRTMLEAAKADGIELVLNAGYLDVDGRSAVYETQKQAYLDAGKTEEQAASLAEDIQPRAECSEHGTGYAVDILSADYTTRDTGFAATRAYEWLTAYAAEYGFILRYPQDRQAATGVVFEPWHWRYVGTENALAIRASGLSLEEFLTLQRAS</sequence>
<dbReference type="Proteomes" id="UP000220959">
    <property type="component" value="Unassembled WGS sequence"/>
</dbReference>
<keyword evidence="1" id="KW-0645">Protease</keyword>
<comment type="caution">
    <text evidence="1">The sequence shown here is derived from an EMBL/GenBank/DDBJ whole genome shotgun (WGS) entry which is preliminary data.</text>
</comment>